<sequence length="266" mass="29496">MADQIPIALYSHSSDSEAVDLRHRQFPPHRESAQRVETHRHLRSAPSCACIFPASLSRGRSVISQSKPHREKCRRWRAVQQPHTLTRFDTVGMADQQRDEGRHPASPAQQSATGDGEGAVQQQVSASSAPRRMPLEAYTPAGVIAAGADLMQEPETRAAMERYWDAMLTLEKQLDFLQELHEAAGGGDDTDNDEAIQAAREPVVDMVREYQAAFAAADARGGWLRAWYPIPQSFKDARAQRQARRSEEANLGQEARDKTSPGEEAS</sequence>
<keyword evidence="3" id="KW-1185">Reference proteome</keyword>
<name>A0ABR0C972_PURLI</name>
<evidence type="ECO:0000256" key="1">
    <source>
        <dbReference type="SAM" id="MobiDB-lite"/>
    </source>
</evidence>
<evidence type="ECO:0000313" key="2">
    <source>
        <dbReference type="EMBL" id="KAK4092298.1"/>
    </source>
</evidence>
<dbReference type="Proteomes" id="UP001287286">
    <property type="component" value="Unassembled WGS sequence"/>
</dbReference>
<accession>A0ABR0C972</accession>
<evidence type="ECO:0000313" key="3">
    <source>
        <dbReference type="Proteomes" id="UP001287286"/>
    </source>
</evidence>
<comment type="caution">
    <text evidence="2">The sequence shown here is derived from an EMBL/GenBank/DDBJ whole genome shotgun (WGS) entry which is preliminary data.</text>
</comment>
<proteinExistence type="predicted"/>
<protein>
    <submittedName>
        <fullName evidence="2">Uncharacterized protein</fullName>
    </submittedName>
</protein>
<reference evidence="2 3" key="1">
    <citation type="journal article" date="2024" name="Microbiol. Resour. Announc.">
        <title>Genome annotations for the ascomycete fungi Trichoderma harzianum, Trichoderma aggressivum, and Purpureocillium lilacinum.</title>
        <authorList>
            <person name="Beijen E.P.W."/>
            <person name="Ohm R.A."/>
        </authorList>
    </citation>
    <scope>NUCLEOTIDE SEQUENCE [LARGE SCALE GENOMIC DNA]</scope>
    <source>
        <strain evidence="2 3">CBS 150709</strain>
    </source>
</reference>
<gene>
    <name evidence="2" type="ORF">Purlil1_3551</name>
</gene>
<feature type="region of interest" description="Disordered" evidence="1">
    <location>
        <begin position="94"/>
        <end position="133"/>
    </location>
</feature>
<feature type="region of interest" description="Disordered" evidence="1">
    <location>
        <begin position="236"/>
        <end position="266"/>
    </location>
</feature>
<dbReference type="EMBL" id="JAWRVI010000009">
    <property type="protein sequence ID" value="KAK4092298.1"/>
    <property type="molecule type" value="Genomic_DNA"/>
</dbReference>
<organism evidence="2 3">
    <name type="scientific">Purpureocillium lilacinum</name>
    <name type="common">Paecilomyces lilacinus</name>
    <dbReference type="NCBI Taxonomy" id="33203"/>
    <lineage>
        <taxon>Eukaryota</taxon>
        <taxon>Fungi</taxon>
        <taxon>Dikarya</taxon>
        <taxon>Ascomycota</taxon>
        <taxon>Pezizomycotina</taxon>
        <taxon>Sordariomycetes</taxon>
        <taxon>Hypocreomycetidae</taxon>
        <taxon>Hypocreales</taxon>
        <taxon>Ophiocordycipitaceae</taxon>
        <taxon>Purpureocillium</taxon>
    </lineage>
</organism>